<dbReference type="InterPro" id="IPR035437">
    <property type="entry name" value="SNase_OB-fold_sf"/>
</dbReference>
<dbReference type="PROSITE" id="PS50830">
    <property type="entry name" value="TNASE_3"/>
    <property type="match status" value="1"/>
</dbReference>
<dbReference type="OrthoDB" id="9805504at2"/>
<dbReference type="PANTHER" id="PTHR12302">
    <property type="entry name" value="EBNA2 BINDING PROTEIN P100"/>
    <property type="match status" value="1"/>
</dbReference>
<sequence length="163" mass="17728">MMGPLVRRGVIGIALIFVALAVTPGIKPNLSGPARVIDGNSIIVAGQTLRLYGLDAPDLGQTCRTKENRDWPCGRAAADALRQYIGERPVGCLTRTRDAADRLISTCRVGGTDLNAWLVEQGWALACKGCFGGFPLEQGRARLARRGLWSGRFEAPEDWRRSH</sequence>
<dbReference type="EMBL" id="CAHP01000030">
    <property type="protein sequence ID" value="CCG42303.1"/>
    <property type="molecule type" value="Genomic_DNA"/>
</dbReference>
<reference evidence="2 3" key="1">
    <citation type="journal article" date="2012" name="J. Bacteriol.">
        <title>Draft Genome Sequence of the Purple Photosynthetic Bacterium Phaeospirillum molischianum DSM120, a Particularly Versatile Bacterium.</title>
        <authorList>
            <person name="Duquesne K."/>
            <person name="Prima V."/>
            <person name="Ji B."/>
            <person name="Rouy Z."/>
            <person name="Medigue C."/>
            <person name="Talla E."/>
            <person name="Sturgis J.N."/>
        </authorList>
    </citation>
    <scope>NUCLEOTIDE SEQUENCE [LARGE SCALE GENOMIC DNA]</scope>
    <source>
        <strain evidence="3">DSM120</strain>
    </source>
</reference>
<feature type="domain" description="TNase-like" evidence="1">
    <location>
        <begin position="35"/>
        <end position="151"/>
    </location>
</feature>
<keyword evidence="3" id="KW-1185">Reference proteome</keyword>
<evidence type="ECO:0000313" key="2">
    <source>
        <dbReference type="EMBL" id="CCG42303.1"/>
    </source>
</evidence>
<proteinExistence type="predicted"/>
<comment type="caution">
    <text evidence="2">The sequence shown here is derived from an EMBL/GenBank/DDBJ whole genome shotgun (WGS) entry which is preliminary data.</text>
</comment>
<organism evidence="2 3">
    <name type="scientific">Magnetospirillum molischianum DSM 120</name>
    <dbReference type="NCBI Taxonomy" id="1150626"/>
    <lineage>
        <taxon>Bacteria</taxon>
        <taxon>Pseudomonadati</taxon>
        <taxon>Pseudomonadota</taxon>
        <taxon>Alphaproteobacteria</taxon>
        <taxon>Rhodospirillales</taxon>
        <taxon>Rhodospirillaceae</taxon>
        <taxon>Magnetospirillum</taxon>
    </lineage>
</organism>
<dbReference type="InterPro" id="IPR016071">
    <property type="entry name" value="Staphylococal_nuclease_OB-fold"/>
</dbReference>
<protein>
    <submittedName>
        <fullName evidence="2">Nuclease (SNase domain protein)</fullName>
    </submittedName>
</protein>
<dbReference type="PANTHER" id="PTHR12302:SF26">
    <property type="entry name" value="BLR1266 PROTEIN"/>
    <property type="match status" value="1"/>
</dbReference>
<dbReference type="STRING" id="1150626.PHAMO_360013"/>
<dbReference type="AlphaFoldDB" id="H8FVB5"/>
<dbReference type="Pfam" id="PF00565">
    <property type="entry name" value="SNase"/>
    <property type="match status" value="1"/>
</dbReference>
<accession>H8FVB5</accession>
<evidence type="ECO:0000259" key="1">
    <source>
        <dbReference type="PROSITE" id="PS50830"/>
    </source>
</evidence>
<dbReference type="Gene3D" id="2.40.50.90">
    <property type="match status" value="1"/>
</dbReference>
<evidence type="ECO:0000313" key="3">
    <source>
        <dbReference type="Proteomes" id="UP000004169"/>
    </source>
</evidence>
<dbReference type="SMART" id="SM00318">
    <property type="entry name" value="SNc"/>
    <property type="match status" value="1"/>
</dbReference>
<dbReference type="SUPFAM" id="SSF50199">
    <property type="entry name" value="Staphylococcal nuclease"/>
    <property type="match status" value="1"/>
</dbReference>
<name>H8FVB5_MAGML</name>
<dbReference type="eggNOG" id="COG1525">
    <property type="taxonomic scope" value="Bacteria"/>
</dbReference>
<dbReference type="Proteomes" id="UP000004169">
    <property type="component" value="Unassembled WGS sequence"/>
</dbReference>
<gene>
    <name evidence="2" type="ORF">PHAMO_360013</name>
</gene>